<evidence type="ECO:0000256" key="2">
    <source>
        <dbReference type="ARBA" id="ARBA00023015"/>
    </source>
</evidence>
<dbReference type="InterPro" id="IPR005119">
    <property type="entry name" value="LysR_subst-bd"/>
</dbReference>
<name>A0A916WEA0_9BURK</name>
<dbReference type="InterPro" id="IPR036388">
    <property type="entry name" value="WH-like_DNA-bd_sf"/>
</dbReference>
<dbReference type="Proteomes" id="UP000620596">
    <property type="component" value="Unassembled WGS sequence"/>
</dbReference>
<dbReference type="InterPro" id="IPR036390">
    <property type="entry name" value="WH_DNA-bd_sf"/>
</dbReference>
<dbReference type="Pfam" id="PF00126">
    <property type="entry name" value="HTH_1"/>
    <property type="match status" value="1"/>
</dbReference>
<dbReference type="SUPFAM" id="SSF53850">
    <property type="entry name" value="Periplasmic binding protein-like II"/>
    <property type="match status" value="1"/>
</dbReference>
<comment type="caution">
    <text evidence="6">The sequence shown here is derived from an EMBL/GenBank/DDBJ whole genome shotgun (WGS) entry which is preliminary data.</text>
</comment>
<sequence>MDIRAIDLNLLLVFDAMVEHRSVTRAGEAIGLSQPAMSAAVSRLRGWFDDPLFVKTGMEMKPTPRAEELAIPVRRVIETVRGEILQRSGFDPARTERTFTLITPDIGEVNFVPRLLARMSQLAPGAQLRTIAKSRPAAAEALESGVAELAIGYFPDLQKAGFFQQKLFDSAHVCIVRTDHPTVGERLTLREYMALSHAVVRPEGREHVFEQFFEQRGLKRRVLLELSHFMSLLPVIESSDLIATVPRDLADVCRRYGTIRIVDTPIKSPVIAVHQFWHRRVHKDPASLWLRGMVQALFTAAQA</sequence>
<dbReference type="GO" id="GO:0003700">
    <property type="term" value="F:DNA-binding transcription factor activity"/>
    <property type="evidence" value="ECO:0007669"/>
    <property type="project" value="InterPro"/>
</dbReference>
<protein>
    <submittedName>
        <fullName evidence="6">LysR family transcriptional regulator</fullName>
    </submittedName>
</protein>
<dbReference type="PROSITE" id="PS50931">
    <property type="entry name" value="HTH_LYSR"/>
    <property type="match status" value="1"/>
</dbReference>
<comment type="similarity">
    <text evidence="1">Belongs to the LysR transcriptional regulatory family.</text>
</comment>
<dbReference type="SUPFAM" id="SSF46785">
    <property type="entry name" value="Winged helix' DNA-binding domain"/>
    <property type="match status" value="1"/>
</dbReference>
<dbReference type="InterPro" id="IPR050389">
    <property type="entry name" value="LysR-type_TF"/>
</dbReference>
<evidence type="ECO:0000256" key="4">
    <source>
        <dbReference type="ARBA" id="ARBA00023163"/>
    </source>
</evidence>
<evidence type="ECO:0000256" key="1">
    <source>
        <dbReference type="ARBA" id="ARBA00009437"/>
    </source>
</evidence>
<evidence type="ECO:0000313" key="6">
    <source>
        <dbReference type="EMBL" id="GGA90204.1"/>
    </source>
</evidence>
<gene>
    <name evidence="6" type="ORF">GCM10011496_08850</name>
</gene>
<dbReference type="RefSeq" id="WP_188706967.1">
    <property type="nucleotide sequence ID" value="NZ_BMIG01000002.1"/>
</dbReference>
<accession>A0A916WEA0</accession>
<keyword evidence="3" id="KW-0238">DNA-binding</keyword>
<dbReference type="PRINTS" id="PR00039">
    <property type="entry name" value="HTHLYSR"/>
</dbReference>
<dbReference type="PANTHER" id="PTHR30118">
    <property type="entry name" value="HTH-TYPE TRANSCRIPTIONAL REGULATOR LEUO-RELATED"/>
    <property type="match status" value="1"/>
</dbReference>
<dbReference type="InterPro" id="IPR000847">
    <property type="entry name" value="LysR_HTH_N"/>
</dbReference>
<dbReference type="CDD" id="cd08459">
    <property type="entry name" value="PBP2_DntR_NahR_LinR_like"/>
    <property type="match status" value="1"/>
</dbReference>
<reference evidence="6" key="1">
    <citation type="journal article" date="2014" name="Int. J. Syst. Evol. Microbiol.">
        <title>Complete genome sequence of Corynebacterium casei LMG S-19264T (=DSM 44701T), isolated from a smear-ripened cheese.</title>
        <authorList>
            <consortium name="US DOE Joint Genome Institute (JGI-PGF)"/>
            <person name="Walter F."/>
            <person name="Albersmeier A."/>
            <person name="Kalinowski J."/>
            <person name="Ruckert C."/>
        </authorList>
    </citation>
    <scope>NUCLEOTIDE SEQUENCE</scope>
    <source>
        <strain evidence="6">CGMCC 1.15322</strain>
    </source>
</reference>
<evidence type="ECO:0000259" key="5">
    <source>
        <dbReference type="PROSITE" id="PS50931"/>
    </source>
</evidence>
<keyword evidence="7" id="KW-1185">Reference proteome</keyword>
<reference evidence="6" key="2">
    <citation type="submission" date="2020-09" db="EMBL/GenBank/DDBJ databases">
        <authorList>
            <person name="Sun Q."/>
            <person name="Zhou Y."/>
        </authorList>
    </citation>
    <scope>NUCLEOTIDE SEQUENCE</scope>
    <source>
        <strain evidence="6">CGMCC 1.15322</strain>
    </source>
</reference>
<dbReference type="Gene3D" id="1.10.10.10">
    <property type="entry name" value="Winged helix-like DNA-binding domain superfamily/Winged helix DNA-binding domain"/>
    <property type="match status" value="1"/>
</dbReference>
<evidence type="ECO:0000256" key="3">
    <source>
        <dbReference type="ARBA" id="ARBA00023125"/>
    </source>
</evidence>
<dbReference type="Pfam" id="PF03466">
    <property type="entry name" value="LysR_substrate"/>
    <property type="match status" value="1"/>
</dbReference>
<dbReference type="Gene3D" id="3.40.190.10">
    <property type="entry name" value="Periplasmic binding protein-like II"/>
    <property type="match status" value="2"/>
</dbReference>
<dbReference type="GO" id="GO:0003677">
    <property type="term" value="F:DNA binding"/>
    <property type="evidence" value="ECO:0007669"/>
    <property type="project" value="UniProtKB-KW"/>
</dbReference>
<evidence type="ECO:0000313" key="7">
    <source>
        <dbReference type="Proteomes" id="UP000620596"/>
    </source>
</evidence>
<keyword evidence="4" id="KW-0804">Transcription</keyword>
<organism evidence="6 7">
    <name type="scientific">Polaromonas eurypsychrophila</name>
    <dbReference type="NCBI Taxonomy" id="1614635"/>
    <lineage>
        <taxon>Bacteria</taxon>
        <taxon>Pseudomonadati</taxon>
        <taxon>Pseudomonadota</taxon>
        <taxon>Betaproteobacteria</taxon>
        <taxon>Burkholderiales</taxon>
        <taxon>Comamonadaceae</taxon>
        <taxon>Polaromonas</taxon>
    </lineage>
</organism>
<dbReference type="AlphaFoldDB" id="A0A916WEA0"/>
<feature type="domain" description="HTH lysR-type" evidence="5">
    <location>
        <begin position="6"/>
        <end position="63"/>
    </location>
</feature>
<keyword evidence="2" id="KW-0805">Transcription regulation</keyword>
<dbReference type="EMBL" id="BMIG01000002">
    <property type="protein sequence ID" value="GGA90204.1"/>
    <property type="molecule type" value="Genomic_DNA"/>
</dbReference>
<dbReference type="PANTHER" id="PTHR30118:SF15">
    <property type="entry name" value="TRANSCRIPTIONAL REGULATORY PROTEIN"/>
    <property type="match status" value="1"/>
</dbReference>
<proteinExistence type="inferred from homology"/>